<evidence type="ECO:0000313" key="3">
    <source>
        <dbReference type="Proteomes" id="UP000245080"/>
    </source>
</evidence>
<name>A0A2V1MXA7_9LACO</name>
<proteinExistence type="predicted"/>
<organism evidence="2 3">
    <name type="scientific">Levilactobacillus bambusae</name>
    <dbReference type="NCBI Taxonomy" id="2024736"/>
    <lineage>
        <taxon>Bacteria</taxon>
        <taxon>Bacillati</taxon>
        <taxon>Bacillota</taxon>
        <taxon>Bacilli</taxon>
        <taxon>Lactobacillales</taxon>
        <taxon>Lactobacillaceae</taxon>
        <taxon>Levilactobacillus</taxon>
    </lineage>
</organism>
<protein>
    <recommendedName>
        <fullName evidence="4">DUF2273 domain-containing protein</fullName>
    </recommendedName>
</protein>
<evidence type="ECO:0008006" key="4">
    <source>
        <dbReference type="Google" id="ProtNLM"/>
    </source>
</evidence>
<evidence type="ECO:0000313" key="2">
    <source>
        <dbReference type="EMBL" id="PWF99491.1"/>
    </source>
</evidence>
<dbReference type="AlphaFoldDB" id="A0A2V1MXA7"/>
<feature type="transmembrane region" description="Helical" evidence="1">
    <location>
        <begin position="16"/>
        <end position="43"/>
    </location>
</feature>
<keyword evidence="1" id="KW-1133">Transmembrane helix</keyword>
<dbReference type="Proteomes" id="UP000245080">
    <property type="component" value="Unassembled WGS sequence"/>
</dbReference>
<dbReference type="EMBL" id="QCXQ01000006">
    <property type="protein sequence ID" value="PWF99491.1"/>
    <property type="molecule type" value="Genomic_DNA"/>
</dbReference>
<keyword evidence="1" id="KW-0472">Membrane</keyword>
<reference evidence="2 3" key="1">
    <citation type="journal article" date="2018" name="Int. J. Syst. Evol. Microbiol.">
        <title>Lactobacillus bambusae sp. nov., isolated from a traditional fermented Ma-bamboo shoots of Taiwan.</title>
        <authorList>
            <person name="Wang L.-T."/>
        </authorList>
    </citation>
    <scope>NUCLEOTIDE SEQUENCE [LARGE SCALE GENOMIC DNA]</scope>
    <source>
        <strain evidence="2 3">BS-W1</strain>
    </source>
</reference>
<keyword evidence="3" id="KW-1185">Reference proteome</keyword>
<dbReference type="RefSeq" id="WP_109250949.1">
    <property type="nucleotide sequence ID" value="NZ_QCXQ01000006.1"/>
</dbReference>
<comment type="caution">
    <text evidence="2">The sequence shown here is derived from an EMBL/GenBank/DDBJ whole genome shotgun (WGS) entry which is preliminary data.</text>
</comment>
<sequence length="60" mass="6615">MTPTIIGAFVGGLLGFIWFIFGFTAFLIVALMALIGALIGRFVRFDTRAIRQKLAAFFSE</sequence>
<accession>A0A2V1MXA7</accession>
<keyword evidence="1" id="KW-0812">Transmembrane</keyword>
<evidence type="ECO:0000256" key="1">
    <source>
        <dbReference type="SAM" id="Phobius"/>
    </source>
</evidence>
<gene>
    <name evidence="2" type="ORF">DCM90_08570</name>
</gene>